<sequence length="502" mass="56299">MDKDNNLILKVENVIKVYPGVTALDNVSFSIKKGEVHALVGENGAGKSTLIKCIMGVEKQNSGHIYLNNGSEWIENKDAIEAQNNGVFANYQDVNIAPNLSVAENYFLGKQPSKNGIINWNDMYNECKKVLDKFDLDINPKAKINTLPLAMQAMITISKISTNDTIRLVIFDEPTALLENEKVEKLFNFIEELKNQGVSIIYISHRLEEIMEICDSVTILKDGKYVDTKKVDEVDKDKLISLMVGRKMTDIYDIKHQQPGQEVLRVENFSDNMNYQDISFNVREGEILGFFGLVGSGRSELMRGIYGVDKRESGEIYIKGEKVNIDSVSKALKNGLGFLTEDRREDGLALPLSIKVNSNMNSYDLISKRNVISLDKEKNRADQSIEDLRIKTPSCNQVVSHLSGGNQQKVVISKLLNANPDILIFDEPTVGVDVGAKQEIFQIMERLIAEKKAIILISSYLPEVMGLSDRLIVMAKGRITAEYTKAEIEKLHEDDILKKTSV</sequence>
<dbReference type="SMART" id="SM00382">
    <property type="entry name" value="AAA"/>
    <property type="match status" value="2"/>
</dbReference>
<accession>A0ABS7SY91</accession>
<gene>
    <name evidence="10" type="ORF">K8P03_04000</name>
</gene>
<name>A0ABS7SY91_9FIRM</name>
<organism evidence="10 11">
    <name type="scientific">Anaerococcus murdochii</name>
    <dbReference type="NCBI Taxonomy" id="411577"/>
    <lineage>
        <taxon>Bacteria</taxon>
        <taxon>Bacillati</taxon>
        <taxon>Bacillota</taxon>
        <taxon>Tissierellia</taxon>
        <taxon>Tissierellales</taxon>
        <taxon>Peptoniphilaceae</taxon>
        <taxon>Anaerococcus</taxon>
    </lineage>
</organism>
<evidence type="ECO:0000256" key="7">
    <source>
        <dbReference type="ARBA" id="ARBA00022967"/>
    </source>
</evidence>
<evidence type="ECO:0000256" key="1">
    <source>
        <dbReference type="ARBA" id="ARBA00022448"/>
    </source>
</evidence>
<keyword evidence="3" id="KW-0762">Sugar transport</keyword>
<keyword evidence="1" id="KW-0813">Transport</keyword>
<keyword evidence="4" id="KW-0677">Repeat</keyword>
<dbReference type="CDD" id="cd03215">
    <property type="entry name" value="ABC_Carb_Monos_II"/>
    <property type="match status" value="1"/>
</dbReference>
<dbReference type="PANTHER" id="PTHR43790">
    <property type="entry name" value="CARBOHYDRATE TRANSPORT ATP-BINDING PROTEIN MG119-RELATED"/>
    <property type="match status" value="1"/>
</dbReference>
<keyword evidence="5" id="KW-0547">Nucleotide-binding</keyword>
<evidence type="ECO:0000256" key="2">
    <source>
        <dbReference type="ARBA" id="ARBA00022475"/>
    </source>
</evidence>
<evidence type="ECO:0000313" key="10">
    <source>
        <dbReference type="EMBL" id="MBZ2386466.1"/>
    </source>
</evidence>
<proteinExistence type="predicted"/>
<dbReference type="EMBL" id="JAIPME010000002">
    <property type="protein sequence ID" value="MBZ2386466.1"/>
    <property type="molecule type" value="Genomic_DNA"/>
</dbReference>
<evidence type="ECO:0000256" key="4">
    <source>
        <dbReference type="ARBA" id="ARBA00022737"/>
    </source>
</evidence>
<dbReference type="InterPro" id="IPR050107">
    <property type="entry name" value="ABC_carbohydrate_import_ATPase"/>
</dbReference>
<dbReference type="InterPro" id="IPR017871">
    <property type="entry name" value="ABC_transporter-like_CS"/>
</dbReference>
<dbReference type="Pfam" id="PF00005">
    <property type="entry name" value="ABC_tran"/>
    <property type="match status" value="2"/>
</dbReference>
<evidence type="ECO:0000256" key="8">
    <source>
        <dbReference type="ARBA" id="ARBA00023136"/>
    </source>
</evidence>
<dbReference type="RefSeq" id="WP_223418501.1">
    <property type="nucleotide sequence ID" value="NZ_JAIPME010000002.1"/>
</dbReference>
<keyword evidence="7" id="KW-1278">Translocase</keyword>
<dbReference type="InterPro" id="IPR003439">
    <property type="entry name" value="ABC_transporter-like_ATP-bd"/>
</dbReference>
<dbReference type="SUPFAM" id="SSF52540">
    <property type="entry name" value="P-loop containing nucleoside triphosphate hydrolases"/>
    <property type="match status" value="2"/>
</dbReference>
<protein>
    <submittedName>
        <fullName evidence="10">Sugar ABC transporter ATP-binding protein</fullName>
    </submittedName>
</protein>
<dbReference type="PANTHER" id="PTHR43790:SF3">
    <property type="entry name" value="D-ALLOSE IMPORT ATP-BINDING PROTEIN ALSA-RELATED"/>
    <property type="match status" value="1"/>
</dbReference>
<dbReference type="PROSITE" id="PS50893">
    <property type="entry name" value="ABC_TRANSPORTER_2"/>
    <property type="match status" value="1"/>
</dbReference>
<keyword evidence="2" id="KW-1003">Cell membrane</keyword>
<dbReference type="PROSITE" id="PS00211">
    <property type="entry name" value="ABC_TRANSPORTER_1"/>
    <property type="match status" value="1"/>
</dbReference>
<evidence type="ECO:0000256" key="3">
    <source>
        <dbReference type="ARBA" id="ARBA00022597"/>
    </source>
</evidence>
<dbReference type="InterPro" id="IPR027417">
    <property type="entry name" value="P-loop_NTPase"/>
</dbReference>
<feature type="domain" description="ABC transporter" evidence="9">
    <location>
        <begin position="9"/>
        <end position="501"/>
    </location>
</feature>
<dbReference type="Gene3D" id="3.40.50.300">
    <property type="entry name" value="P-loop containing nucleotide triphosphate hydrolases"/>
    <property type="match status" value="2"/>
</dbReference>
<evidence type="ECO:0000259" key="9">
    <source>
        <dbReference type="PROSITE" id="PS50893"/>
    </source>
</evidence>
<keyword evidence="6 10" id="KW-0067">ATP-binding</keyword>
<reference evidence="10 11" key="1">
    <citation type="submission" date="2021-08" db="EMBL/GenBank/DDBJ databases">
        <title>FDA dAtabase for Regulatory Grade micrObial Sequences (FDA-ARGOS): Supporting development and validation of Infectious Disease Dx tests.</title>
        <authorList>
            <person name="Sproer C."/>
            <person name="Gronow S."/>
            <person name="Severitt S."/>
            <person name="Schroder I."/>
            <person name="Tallon L."/>
            <person name="Sadzewicz L."/>
            <person name="Zhao X."/>
            <person name="Boylan J."/>
            <person name="Ott S."/>
            <person name="Bowen H."/>
            <person name="Vavikolanu K."/>
            <person name="Hazen T."/>
            <person name="Aluvathingal J."/>
            <person name="Nadendla S."/>
            <person name="Lowell S."/>
            <person name="Myers T."/>
            <person name="Yan Y."/>
            <person name="Sichtig H."/>
        </authorList>
    </citation>
    <scope>NUCLEOTIDE SEQUENCE [LARGE SCALE GENOMIC DNA]</scope>
    <source>
        <strain evidence="10 11">FDAARGOS_1460</strain>
    </source>
</reference>
<dbReference type="Proteomes" id="UP000734271">
    <property type="component" value="Unassembled WGS sequence"/>
</dbReference>
<keyword evidence="8" id="KW-0472">Membrane</keyword>
<dbReference type="CDD" id="cd03216">
    <property type="entry name" value="ABC_Carb_Monos_I"/>
    <property type="match status" value="1"/>
</dbReference>
<dbReference type="GO" id="GO:0005524">
    <property type="term" value="F:ATP binding"/>
    <property type="evidence" value="ECO:0007669"/>
    <property type="project" value="UniProtKB-KW"/>
</dbReference>
<comment type="caution">
    <text evidence="10">The sequence shown here is derived from an EMBL/GenBank/DDBJ whole genome shotgun (WGS) entry which is preliminary data.</text>
</comment>
<dbReference type="InterPro" id="IPR003593">
    <property type="entry name" value="AAA+_ATPase"/>
</dbReference>
<evidence type="ECO:0000256" key="5">
    <source>
        <dbReference type="ARBA" id="ARBA00022741"/>
    </source>
</evidence>
<evidence type="ECO:0000256" key="6">
    <source>
        <dbReference type="ARBA" id="ARBA00022840"/>
    </source>
</evidence>
<evidence type="ECO:0000313" key="11">
    <source>
        <dbReference type="Proteomes" id="UP000734271"/>
    </source>
</evidence>
<keyword evidence="11" id="KW-1185">Reference proteome</keyword>